<dbReference type="Proteomes" id="UP001152797">
    <property type="component" value="Unassembled WGS sequence"/>
</dbReference>
<keyword evidence="6" id="KW-1133">Transmembrane helix</keyword>
<keyword evidence="8 12" id="KW-0675">Receptor</keyword>
<evidence type="ECO:0000313" key="13">
    <source>
        <dbReference type="Proteomes" id="UP001152797"/>
    </source>
</evidence>
<dbReference type="EMBL" id="CAMXCT020002835">
    <property type="protein sequence ID" value="CAL1154119.1"/>
    <property type="molecule type" value="Genomic_DNA"/>
</dbReference>
<organism evidence="11">
    <name type="scientific">Cladocopium goreaui</name>
    <dbReference type="NCBI Taxonomy" id="2562237"/>
    <lineage>
        <taxon>Eukaryota</taxon>
        <taxon>Sar</taxon>
        <taxon>Alveolata</taxon>
        <taxon>Dinophyceae</taxon>
        <taxon>Suessiales</taxon>
        <taxon>Symbiodiniaceae</taxon>
        <taxon>Cladocopium</taxon>
    </lineage>
</organism>
<keyword evidence="13" id="KW-1185">Reference proteome</keyword>
<dbReference type="Gene3D" id="3.80.10.10">
    <property type="entry name" value="Ribonuclease Inhibitor"/>
    <property type="match status" value="2"/>
</dbReference>
<evidence type="ECO:0000256" key="3">
    <source>
        <dbReference type="ARBA" id="ARBA00022692"/>
    </source>
</evidence>
<evidence type="ECO:0000256" key="8">
    <source>
        <dbReference type="ARBA" id="ARBA00023170"/>
    </source>
</evidence>
<evidence type="ECO:0000256" key="4">
    <source>
        <dbReference type="ARBA" id="ARBA00022729"/>
    </source>
</evidence>
<dbReference type="EMBL" id="CAMXCT010002835">
    <property type="protein sequence ID" value="CAI4000744.1"/>
    <property type="molecule type" value="Genomic_DNA"/>
</dbReference>
<sequence>MIQAARLFFGLFPVSSASCDLPVGQIEELTLPNARSKKETWATAFGVSPEEWRSIVADVPALELRSLLEKGYTDWASHLLAEESTSLDLPLRKDKKRLQAVKSLTQAALTSSSLGEIFGNRQLVEASAAYFLLGFGEKFEAGTRQDMEMLWKLHSRFGILDLSNKKDRACTERLRRAVVEPQNLQLGRLCRCDQFWVCGENGLIRVTLSKPQRVMENPDEALDFEVVPLRGVRILEFHSGRLLHKGILKQLLGIFPNVRVMTVRMQQEPVDVLTLQSWTASVFGLNVMIASAVLPDWICEFRDLRYLDISGNDRIEDGEHISIKALPDCLGNLSELLHLNVVGCNLTGQASLPSSLGNLQKLRIFEAFENGRLSDTKGDCPPAWLSNRSQCVPGYVAQEDGTEAVWRCPVHGWNIRFDDLTLPWWRWQAIEKMHIDANFIYGGIPETLPEHWPNLRSLDLHDLKLEGPLPQSLERLENLTQLQVQMNDLDCHQDVHGVDVLARLMKHPKLRNFNIDANPKLCGCLPSVALPHLSIKYGGTSARICDNFAEL</sequence>
<feature type="chain" id="PRO_5043272475" evidence="10">
    <location>
        <begin position="20"/>
        <end position="551"/>
    </location>
</feature>
<evidence type="ECO:0000256" key="2">
    <source>
        <dbReference type="ARBA" id="ARBA00022614"/>
    </source>
</evidence>
<evidence type="ECO:0000256" key="1">
    <source>
        <dbReference type="ARBA" id="ARBA00004167"/>
    </source>
</evidence>
<evidence type="ECO:0000256" key="10">
    <source>
        <dbReference type="SAM" id="SignalP"/>
    </source>
</evidence>
<proteinExistence type="predicted"/>
<reference evidence="12 13" key="2">
    <citation type="submission" date="2024-05" db="EMBL/GenBank/DDBJ databases">
        <authorList>
            <person name="Chen Y."/>
            <person name="Shah S."/>
            <person name="Dougan E. K."/>
            <person name="Thang M."/>
            <person name="Chan C."/>
        </authorList>
    </citation>
    <scope>NUCLEOTIDE SEQUENCE [LARGE SCALE GENOMIC DNA]</scope>
</reference>
<dbReference type="EMBL" id="CAMXCT030002835">
    <property type="protein sequence ID" value="CAL4788056.1"/>
    <property type="molecule type" value="Genomic_DNA"/>
</dbReference>
<protein>
    <submittedName>
        <fullName evidence="12">Receptor-like protein 12 (AtRLP12)</fullName>
    </submittedName>
</protein>
<name>A0A9P1G4J0_9DINO</name>
<keyword evidence="5" id="KW-0677">Repeat</keyword>
<gene>
    <name evidence="11" type="ORF">C1SCF055_LOCUS26843</name>
</gene>
<accession>A0A9P1G4J0</accession>
<evidence type="ECO:0000313" key="12">
    <source>
        <dbReference type="EMBL" id="CAL4788056.1"/>
    </source>
</evidence>
<dbReference type="PANTHER" id="PTHR27000:SF290">
    <property type="entry name" value="LRR RECEPTOR-LIKE SERINE_THREONINE-PROTEIN KINASE RGI2"/>
    <property type="match status" value="1"/>
</dbReference>
<keyword evidence="7" id="KW-0472">Membrane</keyword>
<dbReference type="PANTHER" id="PTHR27000">
    <property type="entry name" value="LEUCINE-RICH REPEAT RECEPTOR-LIKE PROTEIN KINASE FAMILY PROTEIN-RELATED"/>
    <property type="match status" value="1"/>
</dbReference>
<keyword evidence="4 10" id="KW-0732">Signal</keyword>
<comment type="subcellular location">
    <subcellularLocation>
        <location evidence="1">Membrane</location>
        <topology evidence="1">Single-pass membrane protein</topology>
    </subcellularLocation>
</comment>
<keyword evidence="9" id="KW-0325">Glycoprotein</keyword>
<dbReference type="OrthoDB" id="439624at2759"/>
<dbReference type="AlphaFoldDB" id="A0A9P1G4J0"/>
<dbReference type="InterPro" id="IPR032675">
    <property type="entry name" value="LRR_dom_sf"/>
</dbReference>
<evidence type="ECO:0000256" key="7">
    <source>
        <dbReference type="ARBA" id="ARBA00023136"/>
    </source>
</evidence>
<keyword evidence="2" id="KW-0433">Leucine-rich repeat</keyword>
<dbReference type="SUPFAM" id="SSF52047">
    <property type="entry name" value="RNI-like"/>
    <property type="match status" value="1"/>
</dbReference>
<comment type="caution">
    <text evidence="11">The sequence shown here is derived from an EMBL/GenBank/DDBJ whole genome shotgun (WGS) entry which is preliminary data.</text>
</comment>
<evidence type="ECO:0000256" key="6">
    <source>
        <dbReference type="ARBA" id="ARBA00022989"/>
    </source>
</evidence>
<evidence type="ECO:0000256" key="5">
    <source>
        <dbReference type="ARBA" id="ARBA00022737"/>
    </source>
</evidence>
<evidence type="ECO:0000313" key="11">
    <source>
        <dbReference type="EMBL" id="CAI4000744.1"/>
    </source>
</evidence>
<evidence type="ECO:0000256" key="9">
    <source>
        <dbReference type="ARBA" id="ARBA00023180"/>
    </source>
</evidence>
<dbReference type="PROSITE" id="PS51257">
    <property type="entry name" value="PROKAR_LIPOPROTEIN"/>
    <property type="match status" value="1"/>
</dbReference>
<keyword evidence="3" id="KW-0812">Transmembrane</keyword>
<feature type="signal peptide" evidence="10">
    <location>
        <begin position="1"/>
        <end position="19"/>
    </location>
</feature>
<reference evidence="11" key="1">
    <citation type="submission" date="2022-10" db="EMBL/GenBank/DDBJ databases">
        <authorList>
            <person name="Chen Y."/>
            <person name="Dougan E. K."/>
            <person name="Chan C."/>
            <person name="Rhodes N."/>
            <person name="Thang M."/>
        </authorList>
    </citation>
    <scope>NUCLEOTIDE SEQUENCE</scope>
</reference>
<dbReference type="GO" id="GO:0016020">
    <property type="term" value="C:membrane"/>
    <property type="evidence" value="ECO:0007669"/>
    <property type="project" value="UniProtKB-SubCell"/>
</dbReference>